<evidence type="ECO:0000256" key="11">
    <source>
        <dbReference type="ARBA" id="ARBA00023180"/>
    </source>
</evidence>
<evidence type="ECO:0000256" key="5">
    <source>
        <dbReference type="ARBA" id="ARBA00022729"/>
    </source>
</evidence>
<keyword evidence="4 13" id="KW-0812">Transmembrane</keyword>
<evidence type="ECO:0000256" key="13">
    <source>
        <dbReference type="SAM" id="Phobius"/>
    </source>
</evidence>
<dbReference type="Proteomes" id="UP000467840">
    <property type="component" value="Chromosome 15"/>
</dbReference>
<evidence type="ECO:0000313" key="15">
    <source>
        <dbReference type="EMBL" id="KAF2313622.1"/>
    </source>
</evidence>
<dbReference type="EMBL" id="JAAGAX010000005">
    <property type="protein sequence ID" value="KAF2313622.1"/>
    <property type="molecule type" value="Genomic_DNA"/>
</dbReference>
<comment type="subcellular location">
    <subcellularLocation>
        <location evidence="1">Membrane</location>
        <topology evidence="1">Single-pass type I membrane protein</topology>
    </subcellularLocation>
</comment>
<dbReference type="Gene3D" id="3.30.200.20">
    <property type="entry name" value="Phosphorylase Kinase, domain 1"/>
    <property type="match status" value="1"/>
</dbReference>
<dbReference type="Gene3D" id="1.10.510.10">
    <property type="entry name" value="Transferase(Phosphotransferase) domain 1"/>
    <property type="match status" value="1"/>
</dbReference>
<dbReference type="PANTHER" id="PTHR34590:SF15">
    <property type="entry name" value="PROTEIN KINASE DOMAIN-CONTAINING PROTEIN"/>
    <property type="match status" value="1"/>
</dbReference>
<gene>
    <name evidence="15" type="ORF">GH714_012462</name>
</gene>
<dbReference type="PANTHER" id="PTHR34590">
    <property type="entry name" value="OS03G0124300 PROTEIN-RELATED"/>
    <property type="match status" value="1"/>
</dbReference>
<dbReference type="SUPFAM" id="SSF56112">
    <property type="entry name" value="Protein kinase-like (PK-like)"/>
    <property type="match status" value="1"/>
</dbReference>
<protein>
    <recommendedName>
        <fullName evidence="14">Protein kinase domain-containing protein</fullName>
    </recommendedName>
</protein>
<keyword evidence="5" id="KW-0732">Signal</keyword>
<evidence type="ECO:0000259" key="14">
    <source>
        <dbReference type="PROSITE" id="PS50011"/>
    </source>
</evidence>
<keyword evidence="2" id="KW-0723">Serine/threonine-protein kinase</keyword>
<sequence>MRNNDKYVLLQNPWILASFYISLFHHLVSSDSPYSFVFDSIALDCGSLTDTREISGRTWKADTNSNFSLLVEHNNASRISPALQPPLQAIPYGTARLSRSQFTYTFSVKPGPKYVRLYFHPTSYSGFNNFNTFFSVKASRYILLSNFSAALHAEALDRSEGFFREFCLNVEDDRNLSLTFTPSPDIPDAYAFINGQPNKDRNKYCFSPHVSINVGGKFISPQEDTGMFRTWSDESDHLTVAGSSVPPANTSVELSFTKIPNYTAPEDVYKTARSMGYNNTINQQYNLTWEFKVDSSFIYLVRLHFCEIETVIQKQNDRVFQIYINNQTAESHADVIYWSTGYGIPVKKDYAVLMGARGNEKVQNLSIALHALPWYMTSHSDAILNGIEIFKLNSSEYNLAGPNPDIALMSPPVPSPKSTKPNTRRTKIGAIVGGTVSAFIVLSFLFFLIFRRRLKIKDSTSSDGASWWGHFSITSTNSAKTQGSTLPSDLCRRFSLAEIKKATNNFDSIFIIGVGGFGNVYKGLLNDGATTVAIKRLNPGSDQGAHEFKTEIEMLSQLRYLHLVSLIGYCYEDKEMILVYDYMARGTLRDHLYKTDNPPILWNQRLDICIGAARGLQYLHSGAKNTIIHRDVKTTNILLDEKWVAKVSDFGLSKIGPTSISKPHISTVVKGSWGYLDPEYYRLQRLTEKSDVYSFGVVLFEVLSARPPVNRSAVQPASLAEWARQCYRNGTFDNMVDPYLRGKIEPDCLRKFTEVAVSCLLDNSVERPSMSDVVWGLEFALQLQETAIKRGGLPTEIDINTESSLKGYSVADSSNDMSSSTGSGLIIGSQLSGMTFTSSDEQSLLSNSSEKVNSGVIFLRSPTQQGDEKHPFSLL</sequence>
<dbReference type="InterPro" id="IPR001245">
    <property type="entry name" value="Ser-Thr/Tyr_kinase_cat_dom"/>
</dbReference>
<comment type="caution">
    <text evidence="15">The sequence shown here is derived from an EMBL/GenBank/DDBJ whole genome shotgun (WGS) entry which is preliminary data.</text>
</comment>
<evidence type="ECO:0000256" key="2">
    <source>
        <dbReference type="ARBA" id="ARBA00022527"/>
    </source>
</evidence>
<keyword evidence="11" id="KW-0325">Glycoprotein</keyword>
<dbReference type="PROSITE" id="PS00107">
    <property type="entry name" value="PROTEIN_KINASE_ATP"/>
    <property type="match status" value="1"/>
</dbReference>
<dbReference type="GO" id="GO:0016020">
    <property type="term" value="C:membrane"/>
    <property type="evidence" value="ECO:0007669"/>
    <property type="project" value="UniProtKB-SubCell"/>
</dbReference>
<dbReference type="InterPro" id="IPR008271">
    <property type="entry name" value="Ser/Thr_kinase_AS"/>
</dbReference>
<dbReference type="SMART" id="SM00220">
    <property type="entry name" value="S_TKc"/>
    <property type="match status" value="1"/>
</dbReference>
<dbReference type="FunFam" id="2.60.120.430:FF:000007">
    <property type="entry name" value="FERONIA receptor-like kinase"/>
    <property type="match status" value="1"/>
</dbReference>
<keyword evidence="9 13" id="KW-1133">Transmembrane helix</keyword>
<keyword evidence="8 12" id="KW-0067">ATP-binding</keyword>
<dbReference type="CDD" id="cd12087">
    <property type="entry name" value="TM_EGFR-like"/>
    <property type="match status" value="1"/>
</dbReference>
<feature type="transmembrane region" description="Helical" evidence="13">
    <location>
        <begin position="428"/>
        <end position="450"/>
    </location>
</feature>
<keyword evidence="7" id="KW-0418">Kinase</keyword>
<dbReference type="InterPro" id="IPR011009">
    <property type="entry name" value="Kinase-like_dom_sf"/>
</dbReference>
<evidence type="ECO:0000256" key="8">
    <source>
        <dbReference type="ARBA" id="ARBA00022840"/>
    </source>
</evidence>
<evidence type="ECO:0000256" key="12">
    <source>
        <dbReference type="PROSITE-ProRule" id="PRU10141"/>
    </source>
</evidence>
<dbReference type="InterPro" id="IPR000719">
    <property type="entry name" value="Prot_kinase_dom"/>
</dbReference>
<reference evidence="15 16" key="1">
    <citation type="journal article" date="2020" name="Mol. Plant">
        <title>The Chromosome-Based Rubber Tree Genome Provides New Insights into Spurge Genome Evolution and Rubber Biosynthesis.</title>
        <authorList>
            <person name="Liu J."/>
            <person name="Shi C."/>
            <person name="Shi C.C."/>
            <person name="Li W."/>
            <person name="Zhang Q.J."/>
            <person name="Zhang Y."/>
            <person name="Li K."/>
            <person name="Lu H.F."/>
            <person name="Shi C."/>
            <person name="Zhu S.T."/>
            <person name="Xiao Z.Y."/>
            <person name="Nan H."/>
            <person name="Yue Y."/>
            <person name="Zhu X.G."/>
            <person name="Wu Y."/>
            <person name="Hong X.N."/>
            <person name="Fan G.Y."/>
            <person name="Tong Y."/>
            <person name="Zhang D."/>
            <person name="Mao C.L."/>
            <person name="Liu Y.L."/>
            <person name="Hao S.J."/>
            <person name="Liu W.Q."/>
            <person name="Lv M.Q."/>
            <person name="Zhang H.B."/>
            <person name="Liu Y."/>
            <person name="Hu-Tang G.R."/>
            <person name="Wang J.P."/>
            <person name="Wang J.H."/>
            <person name="Sun Y.H."/>
            <person name="Ni S.B."/>
            <person name="Chen W.B."/>
            <person name="Zhang X.C."/>
            <person name="Jiao Y.N."/>
            <person name="Eichler E.E."/>
            <person name="Li G.H."/>
            <person name="Liu X."/>
            <person name="Gao L.Z."/>
        </authorList>
    </citation>
    <scope>NUCLEOTIDE SEQUENCE [LARGE SCALE GENOMIC DNA]</scope>
    <source>
        <strain evidence="16">cv. GT1</strain>
        <tissue evidence="15">Leaf</tissue>
    </source>
</reference>
<evidence type="ECO:0000256" key="7">
    <source>
        <dbReference type="ARBA" id="ARBA00022777"/>
    </source>
</evidence>
<evidence type="ECO:0000256" key="9">
    <source>
        <dbReference type="ARBA" id="ARBA00022989"/>
    </source>
</evidence>
<dbReference type="PROSITE" id="PS50011">
    <property type="entry name" value="PROTEIN_KINASE_DOM"/>
    <property type="match status" value="1"/>
</dbReference>
<dbReference type="FunFam" id="1.10.510.10:FF:000252">
    <property type="entry name" value="Receptor-like protein kinase FERONIA"/>
    <property type="match status" value="1"/>
</dbReference>
<dbReference type="AlphaFoldDB" id="A0A6A6MIR8"/>
<feature type="domain" description="Protein kinase" evidence="14">
    <location>
        <begin position="506"/>
        <end position="780"/>
    </location>
</feature>
<dbReference type="InterPro" id="IPR017441">
    <property type="entry name" value="Protein_kinase_ATP_BS"/>
</dbReference>
<accession>A0A6A6MIR8</accession>
<dbReference type="Pfam" id="PF12819">
    <property type="entry name" value="Malectin_like"/>
    <property type="match status" value="1"/>
</dbReference>
<evidence type="ECO:0000256" key="4">
    <source>
        <dbReference type="ARBA" id="ARBA00022692"/>
    </source>
</evidence>
<keyword evidence="16" id="KW-1185">Reference proteome</keyword>
<organism evidence="15 16">
    <name type="scientific">Hevea brasiliensis</name>
    <name type="common">Para rubber tree</name>
    <name type="synonym">Siphonia brasiliensis</name>
    <dbReference type="NCBI Taxonomy" id="3981"/>
    <lineage>
        <taxon>Eukaryota</taxon>
        <taxon>Viridiplantae</taxon>
        <taxon>Streptophyta</taxon>
        <taxon>Embryophyta</taxon>
        <taxon>Tracheophyta</taxon>
        <taxon>Spermatophyta</taxon>
        <taxon>Magnoliopsida</taxon>
        <taxon>eudicotyledons</taxon>
        <taxon>Gunneridae</taxon>
        <taxon>Pentapetalae</taxon>
        <taxon>rosids</taxon>
        <taxon>fabids</taxon>
        <taxon>Malpighiales</taxon>
        <taxon>Euphorbiaceae</taxon>
        <taxon>Crotonoideae</taxon>
        <taxon>Micrandreae</taxon>
        <taxon>Hevea</taxon>
    </lineage>
</organism>
<dbReference type="GO" id="GO:0004714">
    <property type="term" value="F:transmembrane receptor protein tyrosine kinase activity"/>
    <property type="evidence" value="ECO:0007669"/>
    <property type="project" value="InterPro"/>
</dbReference>
<evidence type="ECO:0000313" key="16">
    <source>
        <dbReference type="Proteomes" id="UP000467840"/>
    </source>
</evidence>
<dbReference type="Pfam" id="PF07714">
    <property type="entry name" value="PK_Tyr_Ser-Thr"/>
    <property type="match status" value="1"/>
</dbReference>
<evidence type="ECO:0000256" key="10">
    <source>
        <dbReference type="ARBA" id="ARBA00023136"/>
    </source>
</evidence>
<dbReference type="InterPro" id="IPR024788">
    <property type="entry name" value="Malectin-like_Carb-bd_dom"/>
</dbReference>
<feature type="binding site" evidence="12">
    <location>
        <position position="535"/>
    </location>
    <ligand>
        <name>ATP</name>
        <dbReference type="ChEBI" id="CHEBI:30616"/>
    </ligand>
</feature>
<dbReference type="InterPro" id="IPR045272">
    <property type="entry name" value="ANXUR1/2-like"/>
</dbReference>
<dbReference type="Gene3D" id="2.60.120.430">
    <property type="entry name" value="Galactose-binding lectin"/>
    <property type="match status" value="2"/>
</dbReference>
<dbReference type="GO" id="GO:0004674">
    <property type="term" value="F:protein serine/threonine kinase activity"/>
    <property type="evidence" value="ECO:0007669"/>
    <property type="project" value="UniProtKB-KW"/>
</dbReference>
<evidence type="ECO:0000256" key="3">
    <source>
        <dbReference type="ARBA" id="ARBA00022679"/>
    </source>
</evidence>
<proteinExistence type="predicted"/>
<keyword evidence="6 12" id="KW-0547">Nucleotide-binding</keyword>
<dbReference type="GO" id="GO:0010038">
    <property type="term" value="P:response to metal ion"/>
    <property type="evidence" value="ECO:0007669"/>
    <property type="project" value="UniProtKB-ARBA"/>
</dbReference>
<dbReference type="FunFam" id="3.30.200.20:FF:000645">
    <property type="entry name" value="Receptor-like protein kinase FERONIA"/>
    <property type="match status" value="1"/>
</dbReference>
<dbReference type="FunFam" id="2.60.120.430:FF:000003">
    <property type="entry name" value="FERONIA receptor-like kinase"/>
    <property type="match status" value="1"/>
</dbReference>
<evidence type="ECO:0000256" key="1">
    <source>
        <dbReference type="ARBA" id="ARBA00004479"/>
    </source>
</evidence>
<dbReference type="PROSITE" id="PS00108">
    <property type="entry name" value="PROTEIN_KINASE_ST"/>
    <property type="match status" value="1"/>
</dbReference>
<dbReference type="GO" id="GO:0005524">
    <property type="term" value="F:ATP binding"/>
    <property type="evidence" value="ECO:0007669"/>
    <property type="project" value="UniProtKB-UniRule"/>
</dbReference>
<dbReference type="CDD" id="cd14066">
    <property type="entry name" value="STKc_IRAK"/>
    <property type="match status" value="1"/>
</dbReference>
<keyword evidence="10 13" id="KW-0472">Membrane</keyword>
<keyword evidence="3" id="KW-0808">Transferase</keyword>
<name>A0A6A6MIR8_HEVBR</name>
<evidence type="ECO:0000256" key="6">
    <source>
        <dbReference type="ARBA" id="ARBA00022741"/>
    </source>
</evidence>